<evidence type="ECO:0000256" key="4">
    <source>
        <dbReference type="ARBA" id="ARBA00022475"/>
    </source>
</evidence>
<comment type="subcellular location">
    <subcellularLocation>
        <location evidence="1">Cell inner membrane</location>
        <topology evidence="1">Multi-pass membrane protein</topology>
    </subcellularLocation>
    <subcellularLocation>
        <location evidence="9">Cell membrane</location>
        <topology evidence="9">Multi-pass membrane protein</topology>
    </subcellularLocation>
</comment>
<dbReference type="RefSeq" id="WP_092500444.1">
    <property type="nucleotide sequence ID" value="NZ_FNFV01000004.1"/>
</dbReference>
<evidence type="ECO:0000256" key="1">
    <source>
        <dbReference type="ARBA" id="ARBA00004429"/>
    </source>
</evidence>
<dbReference type="PANTHER" id="PTHR30614:SF37">
    <property type="entry name" value="AMINO-ACID ABC TRANSPORTER PERMEASE PROTEIN YHDX-RELATED"/>
    <property type="match status" value="1"/>
</dbReference>
<feature type="domain" description="ABC transmembrane type-1" evidence="10">
    <location>
        <begin position="92"/>
        <end position="391"/>
    </location>
</feature>
<dbReference type="CDD" id="cd06261">
    <property type="entry name" value="TM_PBP2"/>
    <property type="match status" value="1"/>
</dbReference>
<dbReference type="NCBIfam" id="TIGR01726">
    <property type="entry name" value="HEQRo_perm_3TM"/>
    <property type="match status" value="1"/>
</dbReference>
<dbReference type="OrthoDB" id="9808531at2"/>
<keyword evidence="6" id="KW-0029">Amino-acid transport</keyword>
<dbReference type="InterPro" id="IPR010065">
    <property type="entry name" value="AA_ABC_transptr_permease_3TM"/>
</dbReference>
<keyword evidence="12" id="KW-1185">Reference proteome</keyword>
<keyword evidence="3 9" id="KW-0813">Transport</keyword>
<protein>
    <submittedName>
        <fullName evidence="11">General L-amino acid transport system permease protein</fullName>
    </submittedName>
</protein>
<evidence type="ECO:0000256" key="2">
    <source>
        <dbReference type="ARBA" id="ARBA00010072"/>
    </source>
</evidence>
<dbReference type="PANTHER" id="PTHR30614">
    <property type="entry name" value="MEMBRANE COMPONENT OF AMINO ACID ABC TRANSPORTER"/>
    <property type="match status" value="1"/>
</dbReference>
<evidence type="ECO:0000256" key="9">
    <source>
        <dbReference type="RuleBase" id="RU363032"/>
    </source>
</evidence>
<dbReference type="InterPro" id="IPR000515">
    <property type="entry name" value="MetI-like"/>
</dbReference>
<evidence type="ECO:0000313" key="12">
    <source>
        <dbReference type="Proteomes" id="UP000199328"/>
    </source>
</evidence>
<dbReference type="InterPro" id="IPR043429">
    <property type="entry name" value="ArtM/GltK/GlnP/TcyL/YhdX-like"/>
</dbReference>
<dbReference type="PROSITE" id="PS50928">
    <property type="entry name" value="ABC_TM1"/>
    <property type="match status" value="1"/>
</dbReference>
<dbReference type="SUPFAM" id="SSF161098">
    <property type="entry name" value="MetI-like"/>
    <property type="match status" value="2"/>
</dbReference>
<dbReference type="STRING" id="990712.SAMN05216257_104229"/>
<evidence type="ECO:0000256" key="6">
    <source>
        <dbReference type="ARBA" id="ARBA00022970"/>
    </source>
</evidence>
<feature type="transmembrane region" description="Helical" evidence="9">
    <location>
        <begin position="23"/>
        <end position="44"/>
    </location>
</feature>
<evidence type="ECO:0000256" key="7">
    <source>
        <dbReference type="ARBA" id="ARBA00022989"/>
    </source>
</evidence>
<dbReference type="AlphaFoldDB" id="A0A1G9EBC8"/>
<dbReference type="Pfam" id="PF00528">
    <property type="entry name" value="BPD_transp_1"/>
    <property type="match status" value="1"/>
</dbReference>
<dbReference type="GO" id="GO:0022857">
    <property type="term" value="F:transmembrane transporter activity"/>
    <property type="evidence" value="ECO:0007669"/>
    <property type="project" value="InterPro"/>
</dbReference>
<accession>A0A1G9EBC8</accession>
<dbReference type="Proteomes" id="UP000199328">
    <property type="component" value="Unassembled WGS sequence"/>
</dbReference>
<gene>
    <name evidence="11" type="ORF">SAMN05216257_104229</name>
</gene>
<feature type="transmembrane region" description="Helical" evidence="9">
    <location>
        <begin position="221"/>
        <end position="245"/>
    </location>
</feature>
<proteinExistence type="inferred from homology"/>
<keyword evidence="5 9" id="KW-0812">Transmembrane</keyword>
<keyword evidence="7 9" id="KW-1133">Transmembrane helix</keyword>
<evidence type="ECO:0000256" key="5">
    <source>
        <dbReference type="ARBA" id="ARBA00022692"/>
    </source>
</evidence>
<dbReference type="GO" id="GO:0006865">
    <property type="term" value="P:amino acid transport"/>
    <property type="evidence" value="ECO:0007669"/>
    <property type="project" value="UniProtKB-KW"/>
</dbReference>
<evidence type="ECO:0000259" key="10">
    <source>
        <dbReference type="PROSITE" id="PS50928"/>
    </source>
</evidence>
<dbReference type="GO" id="GO:0043190">
    <property type="term" value="C:ATP-binding cassette (ABC) transporter complex"/>
    <property type="evidence" value="ECO:0007669"/>
    <property type="project" value="InterPro"/>
</dbReference>
<comment type="similarity">
    <text evidence="2">Belongs to the binding-protein-dependent transport system permease family. HisMQ subfamily.</text>
</comment>
<dbReference type="EMBL" id="FNFV01000004">
    <property type="protein sequence ID" value="SDK73381.1"/>
    <property type="molecule type" value="Genomic_DNA"/>
</dbReference>
<feature type="transmembrane region" description="Helical" evidence="9">
    <location>
        <begin position="272"/>
        <end position="297"/>
    </location>
</feature>
<reference evidence="12" key="1">
    <citation type="submission" date="2016-10" db="EMBL/GenBank/DDBJ databases">
        <authorList>
            <person name="Varghese N."/>
            <person name="Submissions S."/>
        </authorList>
    </citation>
    <scope>NUCLEOTIDE SEQUENCE [LARGE SCALE GENOMIC DNA]</scope>
    <source>
        <strain evidence="12">CGMCC 1.10789</strain>
    </source>
</reference>
<feature type="transmembrane region" description="Helical" evidence="9">
    <location>
        <begin position="87"/>
        <end position="116"/>
    </location>
</feature>
<keyword evidence="4" id="KW-1003">Cell membrane</keyword>
<evidence type="ECO:0000256" key="8">
    <source>
        <dbReference type="ARBA" id="ARBA00023136"/>
    </source>
</evidence>
<keyword evidence="8 9" id="KW-0472">Membrane</keyword>
<sequence length="403" mass="44238">MTTVTDPRSESFRLSQLIYDTRYRSLTIQAVAMALIVLMLSWLVSNTVQNLQALGKDFDFGFLFERAGYDINQRLIEYDSNSTHGRAALVGILNTLLVAFLGCVTATVLGIFAGVLRLSKNWLVSRLMAVYVEGFRNVPLLLWIIAFFAIMTEAMPAPRAFRTGEAEMALFDTVAVTNRGVYIPAPVLHDGAGVLITVLLASLAGIWAFRRYARRLQDETGRILPVGWISLAILVLPNLVAYFLLGRPITLDYPELGGFNFKGGLHLRNSLIALWLALSVYTGAFIAEIVRAGILSVSKGQTEAAYALGLRPGRTMRLVILPQALRVIVPPLISQFLNLTKNSSLAIAVGYMDVRSTLGGITINQTGRELEGMLLLGGFYLAASLIISAVMNFYNASIKLKER</sequence>
<evidence type="ECO:0000313" key="11">
    <source>
        <dbReference type="EMBL" id="SDK73381.1"/>
    </source>
</evidence>
<organism evidence="11 12">
    <name type="scientific">Meinhardsimonia xiamenensis</name>
    <dbReference type="NCBI Taxonomy" id="990712"/>
    <lineage>
        <taxon>Bacteria</taxon>
        <taxon>Pseudomonadati</taxon>
        <taxon>Pseudomonadota</taxon>
        <taxon>Alphaproteobacteria</taxon>
        <taxon>Rhodobacterales</taxon>
        <taxon>Paracoccaceae</taxon>
        <taxon>Meinhardsimonia</taxon>
    </lineage>
</organism>
<evidence type="ECO:0000256" key="3">
    <source>
        <dbReference type="ARBA" id="ARBA00022448"/>
    </source>
</evidence>
<dbReference type="Gene3D" id="1.10.3720.10">
    <property type="entry name" value="MetI-like"/>
    <property type="match status" value="2"/>
</dbReference>
<feature type="transmembrane region" description="Helical" evidence="9">
    <location>
        <begin position="191"/>
        <end position="209"/>
    </location>
</feature>
<name>A0A1G9EBC8_9RHOB</name>
<feature type="transmembrane region" description="Helical" evidence="9">
    <location>
        <begin position="128"/>
        <end position="151"/>
    </location>
</feature>
<dbReference type="InterPro" id="IPR035906">
    <property type="entry name" value="MetI-like_sf"/>
</dbReference>
<feature type="transmembrane region" description="Helical" evidence="9">
    <location>
        <begin position="373"/>
        <end position="394"/>
    </location>
</feature>